<evidence type="ECO:0000256" key="2">
    <source>
        <dbReference type="ARBA" id="ARBA00023125"/>
    </source>
</evidence>
<organism evidence="4 5">
    <name type="scientific">Rhodococcus qingshengii</name>
    <dbReference type="NCBI Taxonomy" id="334542"/>
    <lineage>
        <taxon>Bacteria</taxon>
        <taxon>Bacillati</taxon>
        <taxon>Actinomycetota</taxon>
        <taxon>Actinomycetes</taxon>
        <taxon>Mycobacteriales</taxon>
        <taxon>Nocardiaceae</taxon>
        <taxon>Rhodococcus</taxon>
        <taxon>Rhodococcus erythropolis group</taxon>
    </lineage>
</organism>
<evidence type="ECO:0000256" key="1">
    <source>
        <dbReference type="ARBA" id="ARBA00023015"/>
    </source>
</evidence>
<dbReference type="Pfam" id="PF00440">
    <property type="entry name" value="TetR_N"/>
    <property type="match status" value="1"/>
</dbReference>
<name>A0A2A5JI17_RHOSG</name>
<proteinExistence type="predicted"/>
<dbReference type="PRINTS" id="PR00455">
    <property type="entry name" value="HTHTETR"/>
</dbReference>
<evidence type="ECO:0000313" key="5">
    <source>
        <dbReference type="Proteomes" id="UP000230886"/>
    </source>
</evidence>
<keyword evidence="2" id="KW-0238">DNA-binding</keyword>
<dbReference type="GO" id="GO:0000976">
    <property type="term" value="F:transcription cis-regulatory region binding"/>
    <property type="evidence" value="ECO:0007669"/>
    <property type="project" value="TreeGrafter"/>
</dbReference>
<dbReference type="SUPFAM" id="SSF46689">
    <property type="entry name" value="Homeodomain-like"/>
    <property type="match status" value="1"/>
</dbReference>
<keyword evidence="3" id="KW-0804">Transcription</keyword>
<dbReference type="InterPro" id="IPR023772">
    <property type="entry name" value="DNA-bd_HTH_TetR-type_CS"/>
</dbReference>
<sequence length="211" mass="23690">MTVTTSETQERARTARKLGDGPRRAGLLDTAALCFGELGYDAVTVETITTRADVSRATFYAYFSSKDEVFRAVAEMMCRRFLDAQHMEGPAAEDLREVLRTTTSAFITAVYTYGDLLAVIEHRARVDSEVERSWSAVREKLVSRYVRFVERIRRVHDVDPCVSPPVLVQMISDAQMAGGARLSKASVEEQNQFIADMTTMSERLIGFEESK</sequence>
<dbReference type="GO" id="GO:0003700">
    <property type="term" value="F:DNA-binding transcription factor activity"/>
    <property type="evidence" value="ECO:0007669"/>
    <property type="project" value="TreeGrafter"/>
</dbReference>
<dbReference type="InterPro" id="IPR001647">
    <property type="entry name" value="HTH_TetR"/>
</dbReference>
<dbReference type="Gene3D" id="1.10.357.10">
    <property type="entry name" value="Tetracycline Repressor, domain 2"/>
    <property type="match status" value="1"/>
</dbReference>
<dbReference type="Proteomes" id="UP000230886">
    <property type="component" value="Unassembled WGS sequence"/>
</dbReference>
<reference evidence="4 5" key="1">
    <citation type="submission" date="2017-07" db="EMBL/GenBank/DDBJ databases">
        <title>Draft sequence of Rhodococcus enclensis 23b-28.</title>
        <authorList>
            <person name="Besaury L."/>
            <person name="Sancelme M."/>
            <person name="Amato P."/>
            <person name="Lallement A."/>
            <person name="Delort A.-M."/>
        </authorList>
    </citation>
    <scope>NUCLEOTIDE SEQUENCE [LARGE SCALE GENOMIC DNA]</scope>
    <source>
        <strain evidence="4 5">23b-28</strain>
    </source>
</reference>
<gene>
    <name evidence="4" type="ORF">CHR55_02080</name>
</gene>
<dbReference type="RefSeq" id="WP_054828442.1">
    <property type="nucleotide sequence ID" value="NZ_CP054207.1"/>
</dbReference>
<dbReference type="AlphaFoldDB" id="A0A2A5JI17"/>
<dbReference type="PANTHER" id="PTHR30055">
    <property type="entry name" value="HTH-TYPE TRANSCRIPTIONAL REGULATOR RUTR"/>
    <property type="match status" value="1"/>
</dbReference>
<dbReference type="PROSITE" id="PS50977">
    <property type="entry name" value="HTH_TETR_2"/>
    <property type="match status" value="1"/>
</dbReference>
<dbReference type="EMBL" id="NOVD01000001">
    <property type="protein sequence ID" value="PCK29195.1"/>
    <property type="molecule type" value="Genomic_DNA"/>
</dbReference>
<accession>A0A2A5JI17</accession>
<dbReference type="InterPro" id="IPR009057">
    <property type="entry name" value="Homeodomain-like_sf"/>
</dbReference>
<keyword evidence="1" id="KW-0805">Transcription regulation</keyword>
<comment type="caution">
    <text evidence="4">The sequence shown here is derived from an EMBL/GenBank/DDBJ whole genome shotgun (WGS) entry which is preliminary data.</text>
</comment>
<dbReference type="PANTHER" id="PTHR30055:SF234">
    <property type="entry name" value="HTH-TYPE TRANSCRIPTIONAL REGULATOR BETI"/>
    <property type="match status" value="1"/>
</dbReference>
<accession>A0A8A9IT36</accession>
<evidence type="ECO:0000256" key="3">
    <source>
        <dbReference type="ARBA" id="ARBA00023163"/>
    </source>
</evidence>
<dbReference type="InterPro" id="IPR050109">
    <property type="entry name" value="HTH-type_TetR-like_transc_reg"/>
</dbReference>
<protein>
    <submittedName>
        <fullName evidence="4">TetR/AcrR family transcriptional regulator</fullName>
    </submittedName>
</protein>
<dbReference type="PROSITE" id="PS01081">
    <property type="entry name" value="HTH_TETR_1"/>
    <property type="match status" value="1"/>
</dbReference>
<evidence type="ECO:0000313" key="4">
    <source>
        <dbReference type="EMBL" id="PCK29195.1"/>
    </source>
</evidence>